<accession>A0A0A9FE13</accession>
<organism evidence="1">
    <name type="scientific">Arundo donax</name>
    <name type="common">Giant reed</name>
    <name type="synonym">Donax arundinaceus</name>
    <dbReference type="NCBI Taxonomy" id="35708"/>
    <lineage>
        <taxon>Eukaryota</taxon>
        <taxon>Viridiplantae</taxon>
        <taxon>Streptophyta</taxon>
        <taxon>Embryophyta</taxon>
        <taxon>Tracheophyta</taxon>
        <taxon>Spermatophyta</taxon>
        <taxon>Magnoliopsida</taxon>
        <taxon>Liliopsida</taxon>
        <taxon>Poales</taxon>
        <taxon>Poaceae</taxon>
        <taxon>PACMAD clade</taxon>
        <taxon>Arundinoideae</taxon>
        <taxon>Arundineae</taxon>
        <taxon>Arundo</taxon>
    </lineage>
</organism>
<dbReference type="EMBL" id="GBRH01187324">
    <property type="protein sequence ID" value="JAE10572.1"/>
    <property type="molecule type" value="Transcribed_RNA"/>
</dbReference>
<proteinExistence type="predicted"/>
<reference evidence="1" key="1">
    <citation type="submission" date="2014-09" db="EMBL/GenBank/DDBJ databases">
        <authorList>
            <person name="Magalhaes I.L.F."/>
            <person name="Oliveira U."/>
            <person name="Santos F.R."/>
            <person name="Vidigal T.H.D.A."/>
            <person name="Brescovit A.D."/>
            <person name="Santos A.J."/>
        </authorList>
    </citation>
    <scope>NUCLEOTIDE SEQUENCE</scope>
    <source>
        <tissue evidence="1">Shoot tissue taken approximately 20 cm above the soil surface</tissue>
    </source>
</reference>
<name>A0A0A9FE13_ARUDO</name>
<evidence type="ECO:0000313" key="1">
    <source>
        <dbReference type="EMBL" id="JAE10572.1"/>
    </source>
</evidence>
<sequence length="25" mass="3167">MYAFSILKFWSLMYISFEICHMELY</sequence>
<reference evidence="1" key="2">
    <citation type="journal article" date="2015" name="Data Brief">
        <title>Shoot transcriptome of the giant reed, Arundo donax.</title>
        <authorList>
            <person name="Barrero R.A."/>
            <person name="Guerrero F.D."/>
            <person name="Moolhuijzen P."/>
            <person name="Goolsby J.A."/>
            <person name="Tidwell J."/>
            <person name="Bellgard S.E."/>
            <person name="Bellgard M.I."/>
        </authorList>
    </citation>
    <scope>NUCLEOTIDE SEQUENCE</scope>
    <source>
        <tissue evidence="1">Shoot tissue taken approximately 20 cm above the soil surface</tissue>
    </source>
</reference>
<dbReference type="AlphaFoldDB" id="A0A0A9FE13"/>
<protein>
    <submittedName>
        <fullName evidence="1">Uncharacterized protein</fullName>
    </submittedName>
</protein>